<dbReference type="SMART" id="SM00731">
    <property type="entry name" value="SprT"/>
    <property type="match status" value="1"/>
</dbReference>
<dbReference type="NCBIfam" id="NF003339">
    <property type="entry name" value="PRK04351.1"/>
    <property type="match status" value="1"/>
</dbReference>
<evidence type="ECO:0000313" key="4">
    <source>
        <dbReference type="Proteomes" id="UP000025245"/>
    </source>
</evidence>
<dbReference type="AlphaFoldDB" id="A0A3L8GH10"/>
<dbReference type="KEGG" id="siz:SI82_06580"/>
<dbReference type="RefSeq" id="WP_003101273.1">
    <property type="nucleotide sequence ID" value="NZ_CP010783.1"/>
</dbReference>
<sequence>MNLTEYVKEVSLEDFGKVFHHQAKWNTRLRTTGGRFFPQDGHLDFNPALLEEFGIAIFRQIVRHELCHYHLYFQGQGYKHKDKAFKDLLKAVDGLRYAPCSTRHQTYWLYECLRCHHLFKRKRKINTNKYFCGNCHGKISLKNQSKV</sequence>
<proteinExistence type="predicted"/>
<dbReference type="Proteomes" id="UP000025245">
    <property type="component" value="Chromosome"/>
</dbReference>
<reference evidence="3 5" key="2">
    <citation type="submission" date="2018-06" db="EMBL/GenBank/DDBJ databases">
        <title>Mutators as drivers of adaptation in pathogenic bacteria and a risk factor for host jumps and vaccine escape.</title>
        <authorList>
            <person name="Barnes A.C."/>
            <person name="Silayeva O."/>
        </authorList>
    </citation>
    <scope>NUCLEOTIDE SEQUENCE [LARGE SCALE GENOMIC DNA]</scope>
    <source>
        <strain evidence="3 5">QMA0445</strain>
    </source>
</reference>
<dbReference type="OrthoDB" id="9799909at2"/>
<dbReference type="InterPro" id="IPR006640">
    <property type="entry name" value="SprT-like_domain"/>
</dbReference>
<evidence type="ECO:0000313" key="5">
    <source>
        <dbReference type="Proteomes" id="UP000269148"/>
    </source>
</evidence>
<dbReference type="Pfam" id="PF10263">
    <property type="entry name" value="SprT-like"/>
    <property type="match status" value="1"/>
</dbReference>
<keyword evidence="4" id="KW-1185">Reference proteome</keyword>
<dbReference type="EMBL" id="CP007586">
    <property type="protein sequence ID" value="AHY16091.1"/>
    <property type="molecule type" value="Genomic_DNA"/>
</dbReference>
<dbReference type="KEGG" id="sio:DW64_06425"/>
<evidence type="ECO:0000313" key="3">
    <source>
        <dbReference type="EMBL" id="RLU56329.1"/>
    </source>
</evidence>
<reference evidence="2 4" key="1">
    <citation type="journal article" date="2014" name="Genome Announc.">
        <title>Complete Genome Sequence of a Virulent Strain, Streptococcus iniae ISET0901, Isolated from Diseased Tilapia.</title>
        <authorList>
            <person name="Pridgeon J.W."/>
            <person name="Zhang D."/>
            <person name="Zhang L."/>
        </authorList>
    </citation>
    <scope>NUCLEOTIDE SEQUENCE [LARGE SCALE GENOMIC DNA]</scope>
    <source>
        <strain evidence="2 4">ISET0901</strain>
    </source>
</reference>
<evidence type="ECO:0000259" key="1">
    <source>
        <dbReference type="SMART" id="SM00731"/>
    </source>
</evidence>
<dbReference type="STRING" id="1346.BMF34_06485"/>
<accession>A0A3L8GH10</accession>
<organism evidence="3 5">
    <name type="scientific">Streptococcus iniae</name>
    <name type="common">Streptococcus shiloi</name>
    <dbReference type="NCBI Taxonomy" id="1346"/>
    <lineage>
        <taxon>Bacteria</taxon>
        <taxon>Bacillati</taxon>
        <taxon>Bacillota</taxon>
        <taxon>Bacilli</taxon>
        <taxon>Lactobacillales</taxon>
        <taxon>Streptococcaceae</taxon>
        <taxon>Streptococcus</taxon>
    </lineage>
</organism>
<name>A0A3L8GH10_STRIN</name>
<dbReference type="Proteomes" id="UP000269148">
    <property type="component" value="Unassembled WGS sequence"/>
</dbReference>
<dbReference type="GeneID" id="35765898"/>
<dbReference type="KEGG" id="siq:DQ08_06435"/>
<evidence type="ECO:0000313" key="2">
    <source>
        <dbReference type="EMBL" id="AHY16091.1"/>
    </source>
</evidence>
<gene>
    <name evidence="3" type="ORF">DIY07_06670</name>
    <name evidence="2" type="ORF">DQ08_06435</name>
</gene>
<protein>
    <submittedName>
        <fullName evidence="3">SprT family protein</fullName>
    </submittedName>
    <submittedName>
        <fullName evidence="2">SprT-like protein</fullName>
    </submittedName>
</protein>
<dbReference type="GO" id="GO:0006950">
    <property type="term" value="P:response to stress"/>
    <property type="evidence" value="ECO:0007669"/>
    <property type="project" value="UniProtKB-ARBA"/>
</dbReference>
<dbReference type="EMBL" id="QLQD01000060">
    <property type="protein sequence ID" value="RLU56329.1"/>
    <property type="molecule type" value="Genomic_DNA"/>
</dbReference>
<feature type="domain" description="SprT-like" evidence="1">
    <location>
        <begin position="1"/>
        <end position="142"/>
    </location>
</feature>